<evidence type="ECO:0000256" key="1">
    <source>
        <dbReference type="SAM" id="MobiDB-lite"/>
    </source>
</evidence>
<feature type="compositionally biased region" description="Basic residues" evidence="1">
    <location>
        <begin position="337"/>
        <end position="349"/>
    </location>
</feature>
<reference evidence="2" key="1">
    <citation type="journal article" date="2020" name="Fungal Divers.">
        <title>Resolving the Mortierellaceae phylogeny through synthesis of multi-gene phylogenetics and phylogenomics.</title>
        <authorList>
            <person name="Vandepol N."/>
            <person name="Liber J."/>
            <person name="Desiro A."/>
            <person name="Na H."/>
            <person name="Kennedy M."/>
            <person name="Barry K."/>
            <person name="Grigoriev I.V."/>
            <person name="Miller A.N."/>
            <person name="O'Donnell K."/>
            <person name="Stajich J.E."/>
            <person name="Bonito G."/>
        </authorList>
    </citation>
    <scope>NUCLEOTIDE SEQUENCE</scope>
    <source>
        <strain evidence="2">NRRL 2769</strain>
    </source>
</reference>
<comment type="caution">
    <text evidence="2">The sequence shown here is derived from an EMBL/GenBank/DDBJ whole genome shotgun (WGS) entry which is preliminary data.</text>
</comment>
<accession>A0A9P6MTD7</accession>
<dbReference type="Proteomes" id="UP000703661">
    <property type="component" value="Unassembled WGS sequence"/>
</dbReference>
<evidence type="ECO:0000313" key="2">
    <source>
        <dbReference type="EMBL" id="KAG0012779.1"/>
    </source>
</evidence>
<dbReference type="AlphaFoldDB" id="A0A9P6MTD7"/>
<feature type="compositionally biased region" description="Basic and acidic residues" evidence="1">
    <location>
        <begin position="526"/>
        <end position="541"/>
    </location>
</feature>
<sequence>MDNNNLDSVDRDGNTRAIASETAPSPLIGPDNNITCNHEPMNNRHEGITPTTATVVVETNTSLSAPIPNTISTAPNTDPNAVHSSDEIADTTANTILASKKTAQVLQEQISVITTSSSSPNLPPSAVPSTEAASNYPSPSPSSPSSPLLTVPAEEVIPTSTVVTDHKDEGESITANSSSPIKSCQTPVLIDAENDQDLDNASNEMEKDVPSRTNTPLSIETTGLTAQGSFLKTSQSLPRATVEDVPFLNARTPADSDAFLSSTSSTSSSSSLSEYLIIGQEQVEKEDSEYDRRSDHSSDFYGEQYGSFAAGEYSDASLDSQGEDVHFNPQQQEQHHHSQSRRRRNRHRTSFVEGSDNELYEFPEGYQDEDEHGPHSSQHRITETDTYESHRKKRDSVLSQAEASAPLLSLPTLKAPSIRGISKSVIEFVVVSAVCVTLMTCLFAFSYVSTGANHLLGWYSDQQIGQRIRDGIKEREHMVQEALEKMAGEEYAKVKRRSRQYQQQHQQTYGYGHGNPYQQKYQQQYRQEREQRQQQRQEKEGLSTAEWQDLIRAASISFMARFSKPTPPVRGARR</sequence>
<feature type="region of interest" description="Disordered" evidence="1">
    <location>
        <begin position="328"/>
        <end position="398"/>
    </location>
</feature>
<evidence type="ECO:0000313" key="3">
    <source>
        <dbReference type="Proteomes" id="UP000703661"/>
    </source>
</evidence>
<feature type="compositionally biased region" description="Acidic residues" evidence="1">
    <location>
        <begin position="355"/>
        <end position="371"/>
    </location>
</feature>
<feature type="region of interest" description="Disordered" evidence="1">
    <location>
        <begin position="1"/>
        <end position="29"/>
    </location>
</feature>
<proteinExistence type="predicted"/>
<name>A0A9P6MTD7_9FUNG</name>
<dbReference type="EMBL" id="JAAAID010000935">
    <property type="protein sequence ID" value="KAG0012779.1"/>
    <property type="molecule type" value="Genomic_DNA"/>
</dbReference>
<organism evidence="2 3">
    <name type="scientific">Entomortierella chlamydospora</name>
    <dbReference type="NCBI Taxonomy" id="101097"/>
    <lineage>
        <taxon>Eukaryota</taxon>
        <taxon>Fungi</taxon>
        <taxon>Fungi incertae sedis</taxon>
        <taxon>Mucoromycota</taxon>
        <taxon>Mortierellomycotina</taxon>
        <taxon>Mortierellomycetes</taxon>
        <taxon>Mortierellales</taxon>
        <taxon>Mortierellaceae</taxon>
        <taxon>Entomortierella</taxon>
    </lineage>
</organism>
<protein>
    <submittedName>
        <fullName evidence="2">Uncharacterized protein</fullName>
    </submittedName>
</protein>
<feature type="region of interest" description="Disordered" evidence="1">
    <location>
        <begin position="494"/>
        <end position="544"/>
    </location>
</feature>
<feature type="region of interest" description="Disordered" evidence="1">
    <location>
        <begin position="114"/>
        <end position="149"/>
    </location>
</feature>
<feature type="compositionally biased region" description="Basic and acidic residues" evidence="1">
    <location>
        <begin position="282"/>
        <end position="298"/>
    </location>
</feature>
<feature type="compositionally biased region" description="Basic and acidic residues" evidence="1">
    <location>
        <begin position="380"/>
        <end position="389"/>
    </location>
</feature>
<gene>
    <name evidence="2" type="ORF">BGZ80_011517</name>
</gene>
<feature type="compositionally biased region" description="Low complexity" evidence="1">
    <location>
        <begin position="500"/>
        <end position="510"/>
    </location>
</feature>
<feature type="region of interest" description="Disordered" evidence="1">
    <location>
        <begin position="282"/>
        <end position="303"/>
    </location>
</feature>
<keyword evidence="3" id="KW-1185">Reference proteome</keyword>